<dbReference type="AlphaFoldDB" id="A0A8J8NA47"/>
<dbReference type="Proteomes" id="UP000785679">
    <property type="component" value="Unassembled WGS sequence"/>
</dbReference>
<keyword evidence="2" id="KW-1185">Reference proteome</keyword>
<organism evidence="1 2">
    <name type="scientific">Halteria grandinella</name>
    <dbReference type="NCBI Taxonomy" id="5974"/>
    <lineage>
        <taxon>Eukaryota</taxon>
        <taxon>Sar</taxon>
        <taxon>Alveolata</taxon>
        <taxon>Ciliophora</taxon>
        <taxon>Intramacronucleata</taxon>
        <taxon>Spirotrichea</taxon>
        <taxon>Stichotrichia</taxon>
        <taxon>Sporadotrichida</taxon>
        <taxon>Halteriidae</taxon>
        <taxon>Halteria</taxon>
    </lineage>
</organism>
<evidence type="ECO:0000313" key="1">
    <source>
        <dbReference type="EMBL" id="TNV71161.1"/>
    </source>
</evidence>
<name>A0A8J8NA47_HALGN</name>
<comment type="caution">
    <text evidence="1">The sequence shown here is derived from an EMBL/GenBank/DDBJ whole genome shotgun (WGS) entry which is preliminary data.</text>
</comment>
<dbReference type="EMBL" id="RRYP01030430">
    <property type="protein sequence ID" value="TNV71161.1"/>
    <property type="molecule type" value="Genomic_DNA"/>
</dbReference>
<evidence type="ECO:0000313" key="2">
    <source>
        <dbReference type="Proteomes" id="UP000785679"/>
    </source>
</evidence>
<sequence length="84" mass="9856">MMSLMLMSQLDNQWRLQNLEIIWNTLSLLVLCQRKMALGIYLSLVKPRRSKKCKRLVQEFMILNMVESLVNLSLSLLIECGAYH</sequence>
<accession>A0A8J8NA47</accession>
<reference evidence="1" key="1">
    <citation type="submission" date="2019-06" db="EMBL/GenBank/DDBJ databases">
        <authorList>
            <person name="Zheng W."/>
        </authorList>
    </citation>
    <scope>NUCLEOTIDE SEQUENCE</scope>
    <source>
        <strain evidence="1">QDHG01</strain>
    </source>
</reference>
<proteinExistence type="predicted"/>
<gene>
    <name evidence="1" type="ORF">FGO68_gene8564</name>
</gene>
<protein>
    <submittedName>
        <fullName evidence="1">Uncharacterized protein</fullName>
    </submittedName>
</protein>